<name>A0ABQ4ZDR3_9ASTR</name>
<sequence>MSHGFDLGYKTWVHHGKPDLPPPPPVIDNTRQPQMSDMTTLLNDLSYIHLNNEHNEISNEQNQAIRNEFEELYANANEELYPGFFPNVFPISKGYKLTPSYYAIKKIFKMIGLGYQSIHACEHDCYLFRGDDNKDLDFCPVCNMSRWKDSNTPGKKVPKKVLRYFPIIPRRQRLYKSSHTAKVMIWHATGKCKEPGKMQHPVDGRAWKNFDTNNLSQAYSMWLVILTTYNLPPRLCMKESSFMLTLLIHGPKSPGKDIDVYLRPLIEDLKVLWDRKGVETIDVTSGQEFNMRAMVLWTINDFPARSSLSGWSRQSHIRFLKKPHKWRSSREFNGQTDNRDPPKEFGRDEILAQLDRLPTRLTGKHPSYGGVKIKRNVLVELNWTKRSIFYELEYWSFLTLRHNLDIMHIEKNVLEAILNTLLMNDKSKDTAKARQDLQRLGIRSGLWLGQTKNGKCLKPQAAYSFTPEDRKKFCQFIKGVKLPDGFGSCFKHKVTDNDTNITGLKSHDCHIMMQRLLPYGLQNYLPDKIAKPIIELCSLFKQICSATLMEDDMLKAQIKVVDILCDLELIYPPALFDIMIHLVIHLPLEALEGGPIRPRWMYPFERYMKKLKGYVRNKAKPEGSIAEGYVAEEALTFSSHYFRDVTTKFNRPDRNVDPPPPTFKSLFPNEDMKEEFPEWFGSQIRQRHVDNDKDPEVSTTSELFALACGPTWTPISINSCVVDGYCLDPRGDGGCEEAPSTPCTQRLHGAFATETQFDLRPHMESPDWTEISRHPAALSKRRTILQGCFKAQP</sequence>
<dbReference type="InterPro" id="IPR025452">
    <property type="entry name" value="DUF4218"/>
</dbReference>
<protein>
    <recommendedName>
        <fullName evidence="1">DUF4218 domain-containing protein</fullName>
    </recommendedName>
</protein>
<evidence type="ECO:0000313" key="3">
    <source>
        <dbReference type="Proteomes" id="UP001151760"/>
    </source>
</evidence>
<gene>
    <name evidence="2" type="ORF">Tco_0769699</name>
</gene>
<dbReference type="InterPro" id="IPR004242">
    <property type="entry name" value="Transposase_21"/>
</dbReference>
<reference evidence="2" key="2">
    <citation type="submission" date="2022-01" db="EMBL/GenBank/DDBJ databases">
        <authorList>
            <person name="Yamashiro T."/>
            <person name="Shiraishi A."/>
            <person name="Satake H."/>
            <person name="Nakayama K."/>
        </authorList>
    </citation>
    <scope>NUCLEOTIDE SEQUENCE</scope>
</reference>
<proteinExistence type="predicted"/>
<comment type="caution">
    <text evidence="2">The sequence shown here is derived from an EMBL/GenBank/DDBJ whole genome shotgun (WGS) entry which is preliminary data.</text>
</comment>
<dbReference type="PANTHER" id="PTHR10775">
    <property type="entry name" value="OS08G0208400 PROTEIN"/>
    <property type="match status" value="1"/>
</dbReference>
<dbReference type="Pfam" id="PF13960">
    <property type="entry name" value="DUF4218"/>
    <property type="match status" value="1"/>
</dbReference>
<evidence type="ECO:0000259" key="1">
    <source>
        <dbReference type="Pfam" id="PF13960"/>
    </source>
</evidence>
<reference evidence="2" key="1">
    <citation type="journal article" date="2022" name="Int. J. Mol. Sci.">
        <title>Draft Genome of Tanacetum Coccineum: Genomic Comparison of Closely Related Tanacetum-Family Plants.</title>
        <authorList>
            <person name="Yamashiro T."/>
            <person name="Shiraishi A."/>
            <person name="Nakayama K."/>
            <person name="Satake H."/>
        </authorList>
    </citation>
    <scope>NUCLEOTIDE SEQUENCE</scope>
</reference>
<accession>A0ABQ4ZDR3</accession>
<dbReference type="Pfam" id="PF02992">
    <property type="entry name" value="Transposase_21"/>
    <property type="match status" value="1"/>
</dbReference>
<dbReference type="PANTHER" id="PTHR10775:SF185">
    <property type="entry name" value="OS08G0208400 PROTEIN"/>
    <property type="match status" value="1"/>
</dbReference>
<evidence type="ECO:0000313" key="2">
    <source>
        <dbReference type="EMBL" id="GJS87063.1"/>
    </source>
</evidence>
<organism evidence="2 3">
    <name type="scientific">Tanacetum coccineum</name>
    <dbReference type="NCBI Taxonomy" id="301880"/>
    <lineage>
        <taxon>Eukaryota</taxon>
        <taxon>Viridiplantae</taxon>
        <taxon>Streptophyta</taxon>
        <taxon>Embryophyta</taxon>
        <taxon>Tracheophyta</taxon>
        <taxon>Spermatophyta</taxon>
        <taxon>Magnoliopsida</taxon>
        <taxon>eudicotyledons</taxon>
        <taxon>Gunneridae</taxon>
        <taxon>Pentapetalae</taxon>
        <taxon>asterids</taxon>
        <taxon>campanulids</taxon>
        <taxon>Asterales</taxon>
        <taxon>Asteraceae</taxon>
        <taxon>Asteroideae</taxon>
        <taxon>Anthemideae</taxon>
        <taxon>Anthemidinae</taxon>
        <taxon>Tanacetum</taxon>
    </lineage>
</organism>
<dbReference type="EMBL" id="BQNB010011169">
    <property type="protein sequence ID" value="GJS87063.1"/>
    <property type="molecule type" value="Genomic_DNA"/>
</dbReference>
<dbReference type="Proteomes" id="UP001151760">
    <property type="component" value="Unassembled WGS sequence"/>
</dbReference>
<keyword evidence="3" id="KW-1185">Reference proteome</keyword>
<feature type="domain" description="DUF4218" evidence="1">
    <location>
        <begin position="543"/>
        <end position="655"/>
    </location>
</feature>